<evidence type="ECO:0000256" key="2">
    <source>
        <dbReference type="ARBA" id="ARBA00022692"/>
    </source>
</evidence>
<organism evidence="7 8">
    <name type="scientific">Pseudoneobacillus rhizosphaerae</name>
    <dbReference type="NCBI Taxonomy" id="2880968"/>
    <lineage>
        <taxon>Bacteria</taxon>
        <taxon>Bacillati</taxon>
        <taxon>Bacillota</taxon>
        <taxon>Bacilli</taxon>
        <taxon>Bacillales</taxon>
        <taxon>Bacillaceae</taxon>
        <taxon>Pseudoneobacillus</taxon>
    </lineage>
</organism>
<dbReference type="PANTHER" id="PTHR38480">
    <property type="entry name" value="SLR0254 PROTEIN"/>
    <property type="match status" value="1"/>
</dbReference>
<dbReference type="Pfam" id="PF06271">
    <property type="entry name" value="RDD"/>
    <property type="match status" value="1"/>
</dbReference>
<evidence type="ECO:0000313" key="8">
    <source>
        <dbReference type="Proteomes" id="UP000789845"/>
    </source>
</evidence>
<dbReference type="GO" id="GO:0016020">
    <property type="term" value="C:membrane"/>
    <property type="evidence" value="ECO:0007669"/>
    <property type="project" value="UniProtKB-SubCell"/>
</dbReference>
<dbReference type="Proteomes" id="UP000789845">
    <property type="component" value="Unassembled WGS sequence"/>
</dbReference>
<gene>
    <name evidence="7" type="ORF">NEOCIP111885_02213</name>
</gene>
<comment type="subcellular location">
    <subcellularLocation>
        <location evidence="1">Membrane</location>
        <topology evidence="1">Multi-pass membrane protein</topology>
    </subcellularLocation>
</comment>
<dbReference type="AlphaFoldDB" id="A0A9C7G9U8"/>
<comment type="caution">
    <text evidence="7">The sequence shown here is derived from an EMBL/GenBank/DDBJ whole genome shotgun (WGS) entry which is preliminary data.</text>
</comment>
<dbReference type="EMBL" id="CAKJTG010000010">
    <property type="protein sequence ID" value="CAG9608519.1"/>
    <property type="molecule type" value="Genomic_DNA"/>
</dbReference>
<dbReference type="PANTHER" id="PTHR38480:SF1">
    <property type="entry name" value="SLR0254 PROTEIN"/>
    <property type="match status" value="1"/>
</dbReference>
<reference evidence="7" key="1">
    <citation type="submission" date="2021-10" db="EMBL/GenBank/DDBJ databases">
        <authorList>
            <person name="Criscuolo A."/>
        </authorList>
    </citation>
    <scope>NUCLEOTIDE SEQUENCE</scope>
    <source>
        <strain evidence="7">CIP111885</strain>
    </source>
</reference>
<proteinExistence type="predicted"/>
<keyword evidence="3 5" id="KW-1133">Transmembrane helix</keyword>
<feature type="transmembrane region" description="Helical" evidence="5">
    <location>
        <begin position="64"/>
        <end position="84"/>
    </location>
</feature>
<evidence type="ECO:0000256" key="3">
    <source>
        <dbReference type="ARBA" id="ARBA00022989"/>
    </source>
</evidence>
<evidence type="ECO:0000256" key="5">
    <source>
        <dbReference type="SAM" id="Phobius"/>
    </source>
</evidence>
<evidence type="ECO:0000256" key="4">
    <source>
        <dbReference type="ARBA" id="ARBA00023136"/>
    </source>
</evidence>
<evidence type="ECO:0000256" key="1">
    <source>
        <dbReference type="ARBA" id="ARBA00004141"/>
    </source>
</evidence>
<feature type="transmembrane region" description="Helical" evidence="5">
    <location>
        <begin position="31"/>
        <end position="52"/>
    </location>
</feature>
<keyword evidence="2 5" id="KW-0812">Transmembrane</keyword>
<feature type="transmembrane region" description="Helical" evidence="5">
    <location>
        <begin position="121"/>
        <end position="141"/>
    </location>
</feature>
<evidence type="ECO:0000313" key="7">
    <source>
        <dbReference type="EMBL" id="CAG9608519.1"/>
    </source>
</evidence>
<dbReference type="InterPro" id="IPR010432">
    <property type="entry name" value="RDD"/>
</dbReference>
<sequence>MNLQEIDITTPEHVHLKFKIAGIGSRATAQIIDWIILGLLNFTIFFISIKVNKSFLGEIEGFTNYFWAIVIILFFILTWGYFAFFEFFNSGRTIGKWLVGIRVIQDNGQLITFMSSFIRNLLRIVDFLPGMYLLGILMIFFHSKHKRVGDLVAGTVVIYERKRKKRKKNAFQKEMEKRNIQTGRMELDDWSRKKIGAREWAILRTYMERRQTLGTVEREKLTIKVASVLFPLIQVEFEGKPYVEVEKDLLALYMVLREDWEF</sequence>
<protein>
    <recommendedName>
        <fullName evidence="6">RDD domain-containing protein</fullName>
    </recommendedName>
</protein>
<feature type="domain" description="RDD" evidence="6">
    <location>
        <begin position="21"/>
        <end position="154"/>
    </location>
</feature>
<keyword evidence="8" id="KW-1185">Reference proteome</keyword>
<dbReference type="RefSeq" id="WP_230496751.1">
    <property type="nucleotide sequence ID" value="NZ_CAKJTG010000010.1"/>
</dbReference>
<accession>A0A9C7G9U8</accession>
<name>A0A9C7G9U8_9BACI</name>
<keyword evidence="4 5" id="KW-0472">Membrane</keyword>
<evidence type="ECO:0000259" key="6">
    <source>
        <dbReference type="Pfam" id="PF06271"/>
    </source>
</evidence>